<dbReference type="Pfam" id="PF03623">
    <property type="entry name" value="Focal_AT"/>
    <property type="match status" value="1"/>
</dbReference>
<dbReference type="InterPro" id="IPR018490">
    <property type="entry name" value="cNMP-bd_dom_sf"/>
</dbReference>
<evidence type="ECO:0000256" key="22">
    <source>
        <dbReference type="ARBA" id="ARBA00023180"/>
    </source>
</evidence>
<evidence type="ECO:0000256" key="28">
    <source>
        <dbReference type="SAM" id="MobiDB-lite"/>
    </source>
</evidence>
<dbReference type="PANTHER" id="PTHR45638:SF1">
    <property type="entry name" value="CYCLIC NUCLEOTIDE-GATED ION CHANNEL SUBUNIT B, ISOFORM A"/>
    <property type="match status" value="1"/>
</dbReference>
<comment type="caution">
    <text evidence="33">The sequence shown here is derived from an EMBL/GenBank/DDBJ whole genome shotgun (WGS) entry which is preliminary data.</text>
</comment>
<comment type="subcellular location">
    <subcellularLocation>
        <location evidence="2">Cell junction</location>
        <location evidence="2">Focal adhesion</location>
    </subcellularLocation>
    <subcellularLocation>
        <location evidence="4">Cell membrane</location>
        <topology evidence="4">Peripheral membrane protein</topology>
        <orientation evidence="4">Cytoplasmic side</orientation>
    </subcellularLocation>
    <subcellularLocation>
        <location evidence="3">Cell projection</location>
    </subcellularLocation>
    <subcellularLocation>
        <location evidence="5">Cytoplasm</location>
    </subcellularLocation>
    <subcellularLocation>
        <location evidence="1">Membrane</location>
        <topology evidence="1">Multi-pass membrane protein</topology>
    </subcellularLocation>
    <subcellularLocation>
        <location evidence="6">Membrane</location>
        <topology evidence="6">Single-pass type II membrane protein</topology>
    </subcellularLocation>
</comment>
<dbReference type="PROSITE" id="PS00109">
    <property type="entry name" value="PROTEIN_KINASE_TYR"/>
    <property type="match status" value="1"/>
</dbReference>
<feature type="compositionally biased region" description="Acidic residues" evidence="28">
    <location>
        <begin position="1740"/>
        <end position="1753"/>
    </location>
</feature>
<keyword evidence="18 29" id="KW-1133">Transmembrane helix</keyword>
<dbReference type="InterPro" id="IPR014352">
    <property type="entry name" value="FERM/acyl-CoA-bd_prot_sf"/>
</dbReference>
<keyword evidence="11" id="KW-0328">Glycosyltransferase</keyword>
<dbReference type="Gene3D" id="1.10.510.10">
    <property type="entry name" value="Transferase(Phosphotransferase) domain 1"/>
    <property type="match status" value="1"/>
</dbReference>
<dbReference type="Pfam" id="PF00520">
    <property type="entry name" value="Ion_trans"/>
    <property type="match status" value="1"/>
</dbReference>
<dbReference type="FunFam" id="1.10.287.630:FF:000001">
    <property type="entry name" value="Cyclic nucleotide-gated channel alpha 3"/>
    <property type="match status" value="1"/>
</dbReference>
<feature type="domain" description="Cyclic nucleotide-binding" evidence="31">
    <location>
        <begin position="839"/>
        <end position="943"/>
    </location>
</feature>
<dbReference type="GO" id="GO:0004714">
    <property type="term" value="F:transmembrane receptor protein tyrosine kinase activity"/>
    <property type="evidence" value="ECO:0007669"/>
    <property type="project" value="UniProtKB-EC"/>
</dbReference>
<dbReference type="PANTHER" id="PTHR45638">
    <property type="entry name" value="CYCLIC NUCLEOTIDE-GATED CATION CHANNEL SUBUNIT A"/>
    <property type="match status" value="1"/>
</dbReference>
<dbReference type="Gene3D" id="1.10.287.70">
    <property type="match status" value="1"/>
</dbReference>
<dbReference type="GO" id="GO:0007172">
    <property type="term" value="P:signal complex assembly"/>
    <property type="evidence" value="ECO:0007669"/>
    <property type="project" value="InterPro"/>
</dbReference>
<evidence type="ECO:0000256" key="25">
    <source>
        <dbReference type="ARBA" id="ARBA00023303"/>
    </source>
</evidence>
<dbReference type="FunFam" id="2.60.120.10:FF:000078">
    <property type="entry name" value="Cyclic nucleotide-gated channel"/>
    <property type="match status" value="1"/>
</dbReference>
<name>A0A2A2L1M9_9BILA</name>
<dbReference type="GO" id="GO:0048680">
    <property type="term" value="P:positive regulation of axon regeneration"/>
    <property type="evidence" value="ECO:0007669"/>
    <property type="project" value="UniProtKB-ARBA"/>
</dbReference>
<keyword evidence="8" id="KW-0813">Transport</keyword>
<dbReference type="SUPFAM" id="SSF68993">
    <property type="entry name" value="FAT domain of focal adhesion kinase"/>
    <property type="match status" value="1"/>
</dbReference>
<evidence type="ECO:0000256" key="4">
    <source>
        <dbReference type="ARBA" id="ARBA00004413"/>
    </source>
</evidence>
<dbReference type="CDD" id="cd00038">
    <property type="entry name" value="CAP_ED"/>
    <property type="match status" value="1"/>
</dbReference>
<dbReference type="InterPro" id="IPR000595">
    <property type="entry name" value="cNMP-bd_dom"/>
</dbReference>
<dbReference type="InterPro" id="IPR017441">
    <property type="entry name" value="Protein_kinase_ATP_BS"/>
</dbReference>
<dbReference type="Pfam" id="PF21477">
    <property type="entry name" value="FERM_C_FAK1"/>
    <property type="match status" value="1"/>
</dbReference>
<feature type="transmembrane region" description="Helical" evidence="29">
    <location>
        <begin position="516"/>
        <end position="538"/>
    </location>
</feature>
<evidence type="ECO:0000259" key="32">
    <source>
        <dbReference type="PROSITE" id="PS50057"/>
    </source>
</evidence>
<dbReference type="InterPro" id="IPR049385">
    <property type="entry name" value="FAK1-like_FERM_C"/>
</dbReference>
<evidence type="ECO:0000313" key="34">
    <source>
        <dbReference type="Proteomes" id="UP000218231"/>
    </source>
</evidence>
<evidence type="ECO:0000259" key="31">
    <source>
        <dbReference type="PROSITE" id="PS50042"/>
    </source>
</evidence>
<evidence type="ECO:0000256" key="6">
    <source>
        <dbReference type="ARBA" id="ARBA00004606"/>
    </source>
</evidence>
<dbReference type="GO" id="GO:0061564">
    <property type="term" value="P:axon development"/>
    <property type="evidence" value="ECO:0007669"/>
    <property type="project" value="UniProtKB-ARBA"/>
</dbReference>
<dbReference type="SUPFAM" id="SSF50729">
    <property type="entry name" value="PH domain-like"/>
    <property type="match status" value="1"/>
</dbReference>
<dbReference type="PRINTS" id="PR00109">
    <property type="entry name" value="TYRKINASE"/>
</dbReference>
<dbReference type="EC" id="2.7.10.1" evidence="7"/>
<comment type="catalytic activity">
    <reaction evidence="26">
        <text>L-tyrosyl-[protein] + ATP = O-phospho-L-tyrosyl-[protein] + ADP + H(+)</text>
        <dbReference type="Rhea" id="RHEA:10596"/>
        <dbReference type="Rhea" id="RHEA-COMP:10136"/>
        <dbReference type="Rhea" id="RHEA-COMP:20101"/>
        <dbReference type="ChEBI" id="CHEBI:15378"/>
        <dbReference type="ChEBI" id="CHEBI:30616"/>
        <dbReference type="ChEBI" id="CHEBI:46858"/>
        <dbReference type="ChEBI" id="CHEBI:61978"/>
        <dbReference type="ChEBI" id="CHEBI:456216"/>
        <dbReference type="EC" id="2.7.10.1"/>
    </reaction>
</comment>
<dbReference type="PROSITE" id="PS50057">
    <property type="entry name" value="FERM_3"/>
    <property type="match status" value="1"/>
</dbReference>
<dbReference type="InterPro" id="IPR000719">
    <property type="entry name" value="Prot_kinase_dom"/>
</dbReference>
<evidence type="ECO:0000256" key="26">
    <source>
        <dbReference type="ARBA" id="ARBA00051243"/>
    </source>
</evidence>
<dbReference type="InterPro" id="IPR005821">
    <property type="entry name" value="Ion_trans_dom"/>
</dbReference>
<dbReference type="InterPro" id="IPR020635">
    <property type="entry name" value="Tyr_kinase_cat_dom"/>
</dbReference>
<evidence type="ECO:0000256" key="11">
    <source>
        <dbReference type="ARBA" id="ARBA00022676"/>
    </source>
</evidence>
<protein>
    <recommendedName>
        <fullName evidence="7">receptor protein-tyrosine kinase</fullName>
        <ecNumber evidence="7">2.7.10.1</ecNumber>
    </recommendedName>
</protein>
<evidence type="ECO:0000259" key="30">
    <source>
        <dbReference type="PROSITE" id="PS50011"/>
    </source>
</evidence>
<dbReference type="InterPro" id="IPR035963">
    <property type="entry name" value="FERM_2"/>
</dbReference>
<dbReference type="STRING" id="2018661.A0A2A2L1M9"/>
<feature type="domain" description="Protein kinase" evidence="30">
    <location>
        <begin position="1423"/>
        <end position="1683"/>
    </location>
</feature>
<dbReference type="InterPro" id="IPR041390">
    <property type="entry name" value="FADK_N"/>
</dbReference>
<proteinExistence type="predicted"/>
<dbReference type="GO" id="GO:0005886">
    <property type="term" value="C:plasma membrane"/>
    <property type="evidence" value="ECO:0007669"/>
    <property type="project" value="UniProtKB-SubCell"/>
</dbReference>
<keyword evidence="20 29" id="KW-0472">Membrane</keyword>
<dbReference type="Gene3D" id="2.30.29.30">
    <property type="entry name" value="Pleckstrin-homology domain (PH domain)/Phosphotyrosine-binding domain (PTB)"/>
    <property type="match status" value="1"/>
</dbReference>
<evidence type="ECO:0000256" key="21">
    <source>
        <dbReference type="ARBA" id="ARBA00023137"/>
    </source>
</evidence>
<evidence type="ECO:0000256" key="5">
    <source>
        <dbReference type="ARBA" id="ARBA00004496"/>
    </source>
</evidence>
<keyword evidence="9" id="KW-1003">Cell membrane</keyword>
<evidence type="ECO:0000256" key="1">
    <source>
        <dbReference type="ARBA" id="ARBA00004141"/>
    </source>
</evidence>
<dbReference type="Pfam" id="PF02485">
    <property type="entry name" value="Branch"/>
    <property type="match status" value="1"/>
</dbReference>
<dbReference type="InterPro" id="IPR000299">
    <property type="entry name" value="FERM_domain"/>
</dbReference>
<organism evidence="33 34">
    <name type="scientific">Diploscapter pachys</name>
    <dbReference type="NCBI Taxonomy" id="2018661"/>
    <lineage>
        <taxon>Eukaryota</taxon>
        <taxon>Metazoa</taxon>
        <taxon>Ecdysozoa</taxon>
        <taxon>Nematoda</taxon>
        <taxon>Chromadorea</taxon>
        <taxon>Rhabditida</taxon>
        <taxon>Rhabditina</taxon>
        <taxon>Rhabditomorpha</taxon>
        <taxon>Rhabditoidea</taxon>
        <taxon>Rhabditidae</taxon>
        <taxon>Diploscapter</taxon>
    </lineage>
</organism>
<dbReference type="Gene3D" id="1.10.287.630">
    <property type="entry name" value="Helix hairpin bin"/>
    <property type="match status" value="1"/>
</dbReference>
<evidence type="ECO:0000256" key="12">
    <source>
        <dbReference type="ARBA" id="ARBA00022679"/>
    </source>
</evidence>
<reference evidence="33 34" key="1">
    <citation type="journal article" date="2017" name="Curr. Biol.">
        <title>Genome architecture and evolution of a unichromosomal asexual nematode.</title>
        <authorList>
            <person name="Fradin H."/>
            <person name="Zegar C."/>
            <person name="Gutwein M."/>
            <person name="Lucas J."/>
            <person name="Kovtun M."/>
            <person name="Corcoran D."/>
            <person name="Baugh L.R."/>
            <person name="Kiontke K."/>
            <person name="Gunsalus K."/>
            <person name="Fitch D.H."/>
            <person name="Piano F."/>
        </authorList>
    </citation>
    <scope>NUCLEOTIDE SEQUENCE [LARGE SCALE GENOMIC DNA]</scope>
    <source>
        <strain evidence="33">PF1309</strain>
    </source>
</reference>
<evidence type="ECO:0000256" key="27">
    <source>
        <dbReference type="PROSITE-ProRule" id="PRU10141"/>
    </source>
</evidence>
<dbReference type="PROSITE" id="PS00107">
    <property type="entry name" value="PROTEIN_KINASE_ATP"/>
    <property type="match status" value="1"/>
</dbReference>
<evidence type="ECO:0000256" key="9">
    <source>
        <dbReference type="ARBA" id="ARBA00022475"/>
    </source>
</evidence>
<feature type="binding site" evidence="27">
    <location>
        <position position="1455"/>
    </location>
    <ligand>
        <name>ATP</name>
        <dbReference type="ChEBI" id="CHEBI:30616"/>
    </ligand>
</feature>
<dbReference type="InterPro" id="IPR036137">
    <property type="entry name" value="Focal_adhe_kin_target_dom_sf"/>
</dbReference>
<dbReference type="InterPro" id="IPR014710">
    <property type="entry name" value="RmlC-like_jellyroll"/>
</dbReference>
<dbReference type="Gene3D" id="3.30.200.20">
    <property type="entry name" value="Phosphorylase Kinase, domain 1"/>
    <property type="match status" value="1"/>
</dbReference>
<keyword evidence="12" id="KW-0808">Transferase</keyword>
<evidence type="ECO:0000256" key="2">
    <source>
        <dbReference type="ARBA" id="ARBA00004246"/>
    </source>
</evidence>
<dbReference type="GO" id="GO:0030553">
    <property type="term" value="F:cGMP binding"/>
    <property type="evidence" value="ECO:0007669"/>
    <property type="project" value="TreeGrafter"/>
</dbReference>
<evidence type="ECO:0000256" key="29">
    <source>
        <dbReference type="SAM" id="Phobius"/>
    </source>
</evidence>
<dbReference type="InterPro" id="IPR008266">
    <property type="entry name" value="Tyr_kinase_AS"/>
</dbReference>
<keyword evidence="19" id="KW-0406">Ion transport</keyword>
<dbReference type="Gene3D" id="1.20.80.10">
    <property type="match status" value="1"/>
</dbReference>
<evidence type="ECO:0000256" key="24">
    <source>
        <dbReference type="ARBA" id="ARBA00023286"/>
    </source>
</evidence>
<evidence type="ECO:0000256" key="16">
    <source>
        <dbReference type="ARBA" id="ARBA00022840"/>
    </source>
</evidence>
<dbReference type="Proteomes" id="UP000218231">
    <property type="component" value="Unassembled WGS sequence"/>
</dbReference>
<evidence type="ECO:0000256" key="7">
    <source>
        <dbReference type="ARBA" id="ARBA00011902"/>
    </source>
</evidence>
<dbReference type="GO" id="GO:0044877">
    <property type="term" value="F:protein-containing complex binding"/>
    <property type="evidence" value="ECO:0007669"/>
    <property type="project" value="TreeGrafter"/>
</dbReference>
<evidence type="ECO:0000256" key="18">
    <source>
        <dbReference type="ARBA" id="ARBA00022989"/>
    </source>
</evidence>
<keyword evidence="23" id="KW-0966">Cell projection</keyword>
<keyword evidence="34" id="KW-1185">Reference proteome</keyword>
<dbReference type="InterPro" id="IPR018488">
    <property type="entry name" value="cNMP-bd_CS"/>
</dbReference>
<dbReference type="GO" id="GO:0005222">
    <property type="term" value="F:intracellularly cAMP-activated cation channel activity"/>
    <property type="evidence" value="ECO:0007669"/>
    <property type="project" value="TreeGrafter"/>
</dbReference>
<dbReference type="Gene3D" id="1.20.120.330">
    <property type="entry name" value="Nucleotidyltransferases domain 2"/>
    <property type="match status" value="1"/>
</dbReference>
<dbReference type="FunFam" id="1.10.510.10:FF:001512">
    <property type="entry name" value="Receptor tyrosine-protein kinase erbB-2"/>
    <property type="match status" value="1"/>
</dbReference>
<sequence>MLSAIYAPQNEYCIAVSGSSDKSFKVLTDELGNCFKNVHILNRPPIYWGGFEIINSTYACLNLLSNLTAPWQYFQYLTGTDAPLKTNYEMVQIFKAMKGAWNFEIAKFASGRLHKNVKNTTSPLPLYKSSVSALIPRAAADRIVSSPETQNLLEYLKHSNIPDESFWASLGANRNRRLMLIIFKPKIHAIVFPVPGSSIDGQKWMKFKNDWMKMINESNETAVQCYRENIQPMHYYISRYQLWYHGCKGKYSSGSCVFGVQDVPRLISASHLVAHKFYTDFEPAGYFCILKCVEMAEKLRKTLQVNSVKERVKQRRYVLEHRYKQSQPRGLDDWPELSPRSVDGLPVVPDEFGPSGCPVRPQPVVKRESAPLPTPSVAIHVHDVDGEHTVFDVDTHDEEIAAVTGYSPSSRLSTSTFSKFTVDEDVKSQLSFIMKEKLHSLAQQVQRRTSTVREGLLAESPDESLSMKSTITASDEHRPSLMSLIGLQKRSDSIAENRIKKWWLPLPSTIDPYKRLYMCWLIVVTITFLYNAFCIPLRSSYPYEYDENRIYWWVVDYTADLIYLIDMLLIKPRLRFMKNGLQIKDQEETIKHYLMGSQFKLDVLCLLPTDLLYIIQAHINPIVRLNRVLKINSFWYLFDMLDNSVSNPYAIRIARTFSYMVYIIHCNSCIYYTLSAWQAFGQIPYYVDKNDEKKIYLNKWVYNNQGNAYIRCFYFTAAVATSTGNNPPPTNVIEYIYMTFSWMMGVFVFALLLGQIRDIVSNANRNRMEYQRQMDLALSECKRLGLSKDLIERVRDWFIYTWEQQKTLDEKKLIEKLPLKLQTDLALSVHYNTLSKVKLFQDCDRALLRDLVLKLRPVIFLPGDMICKKGDVGKEMYIVTQGVLQVVGGENNEKVFAELSQGAVLGEISLLAIGGSNRRTASIRAKGYTTLFVLAKEDLNDVIKYYPQAQVLLKRKAAQMLKNDKKQESELEKDKDLGEKCRISVVGTPKMLKVVAEVLPKDNKTSVELQRAMELSERRRPSMHYPWSSLKSDDETDTDDSAYDADNFMPCMDSIARVFLVAGGSKAVRYDEETTVERVLHVVLSGIGISEVVHPHFALRLVAGLSPSTAGEFIWLHPYLLISQLRQVYSTRLPPSNDELKLELQIRFIPSSPYELHLIDAKAFFYLHEQVFEAFRANVAWKVDQDSAIELAALKVARDYTERHTRHCMDNRMDLEGIDVDSAIQRFIPNTILANPAIKPSSIRKQFLHQLKRCAPLSPTDSVLRSLSILVEIVKFDVEVFRASLAIGWTNPVELLVQPDGVFFRMNERCEMTRLIELRSVVDITVRKMENHSDKSVVRLNSSGNAQPVVITLATLEMAESLAHLIDGYQMLYSQSESVWRMHGLVERCSSAEMRAATVPNLNFRRVGSDDREDDLRIKREFITLKELLGAGQFSNVYKGLLSQPGCPPVTVAVKVCKTENESADTQQVLQESRLMRRFRHENIISLIGVCVCQDAPIWLIIELAPLGELRGYLQTNRETLSLSTLILFGIQVGKALQYLHSAQFVHRDIAARNVLVSTPNCIKLSDFGLSRQLNIDAIYTASRGKLPIKWLSPESINYRQFSMASDVWMYGICLWELFSFGIKPWPGVQNVDVITQIEAGLRPACPEICPIALHHYIEQEVWQLEPAKRPTVDKVVQVLESVREQVNRNIVPEEIRVIRPISKVPVILTEISALPSLTIYRTLEEQRRQAEEDEKWLAEQEDFSTYDPETEDEHQQTENLPTEVRISLDGVIIKERPTPVRLKALIVMDAVERLEHSYNANMKHEDFCQSIREITSGLREMFAESTSILVQMTEERRREVERTETLISNDMRQMSQALQKLQDNENGLSINTLRREIVRICANISADCATFLEQLEQPQEPLTSTLASLLLTDC</sequence>
<evidence type="ECO:0000256" key="3">
    <source>
        <dbReference type="ARBA" id="ARBA00004316"/>
    </source>
</evidence>
<keyword evidence="21" id="KW-0829">Tyrosine-protein kinase</keyword>
<keyword evidence="10" id="KW-0963">Cytoplasm</keyword>
<dbReference type="Pfam" id="PF00027">
    <property type="entry name" value="cNMP_binding"/>
    <property type="match status" value="1"/>
</dbReference>
<dbReference type="GO" id="GO:0017071">
    <property type="term" value="C:intracellular cyclic nucleotide activated cation channel complex"/>
    <property type="evidence" value="ECO:0007669"/>
    <property type="project" value="TreeGrafter"/>
</dbReference>
<dbReference type="InterPro" id="IPR003406">
    <property type="entry name" value="Glyco_trans_14"/>
</dbReference>
<dbReference type="SUPFAM" id="SSF56112">
    <property type="entry name" value="Protein kinase-like (PK-like)"/>
    <property type="match status" value="1"/>
</dbReference>
<dbReference type="PROSITE" id="PS00889">
    <property type="entry name" value="CNMP_BINDING_2"/>
    <property type="match status" value="1"/>
</dbReference>
<dbReference type="GO" id="GO:0005737">
    <property type="term" value="C:cytoplasm"/>
    <property type="evidence" value="ECO:0007669"/>
    <property type="project" value="UniProtKB-SubCell"/>
</dbReference>
<feature type="domain" description="FERM" evidence="32">
    <location>
        <begin position="1054"/>
        <end position="1377"/>
    </location>
</feature>
<dbReference type="GO" id="GO:0005925">
    <property type="term" value="C:focal adhesion"/>
    <property type="evidence" value="ECO:0007669"/>
    <property type="project" value="UniProtKB-SubCell"/>
</dbReference>
<evidence type="ECO:0000256" key="10">
    <source>
        <dbReference type="ARBA" id="ARBA00022490"/>
    </source>
</evidence>
<evidence type="ECO:0000256" key="8">
    <source>
        <dbReference type="ARBA" id="ARBA00022448"/>
    </source>
</evidence>
<feature type="region of interest" description="Disordered" evidence="28">
    <location>
        <begin position="1732"/>
        <end position="1761"/>
    </location>
</feature>
<keyword evidence="16 27" id="KW-0067">ATP-binding</keyword>
<dbReference type="OrthoDB" id="9976756at2759"/>
<dbReference type="InterPro" id="IPR050866">
    <property type="entry name" value="CNG_cation_channel"/>
</dbReference>
<evidence type="ECO:0000256" key="23">
    <source>
        <dbReference type="ARBA" id="ARBA00023273"/>
    </source>
</evidence>
<evidence type="ECO:0000256" key="19">
    <source>
        <dbReference type="ARBA" id="ARBA00023065"/>
    </source>
</evidence>
<dbReference type="InterPro" id="IPR029071">
    <property type="entry name" value="Ubiquitin-like_domsf"/>
</dbReference>
<dbReference type="GO" id="GO:0042995">
    <property type="term" value="C:cell projection"/>
    <property type="evidence" value="ECO:0007669"/>
    <property type="project" value="UniProtKB-SubCell"/>
</dbReference>
<dbReference type="InterPro" id="IPR011993">
    <property type="entry name" value="PH-like_dom_sf"/>
</dbReference>
<dbReference type="GO" id="GO:0005223">
    <property type="term" value="F:intracellularly cGMP-activated cation channel activity"/>
    <property type="evidence" value="ECO:0007669"/>
    <property type="project" value="TreeGrafter"/>
</dbReference>
<dbReference type="SUPFAM" id="SSF54236">
    <property type="entry name" value="Ubiquitin-like"/>
    <property type="match status" value="1"/>
</dbReference>
<dbReference type="GO" id="GO:0005524">
    <property type="term" value="F:ATP binding"/>
    <property type="evidence" value="ECO:0007669"/>
    <property type="project" value="UniProtKB-UniRule"/>
</dbReference>
<dbReference type="SMART" id="SM00100">
    <property type="entry name" value="cNMP"/>
    <property type="match status" value="1"/>
</dbReference>
<dbReference type="PROSITE" id="PS00888">
    <property type="entry name" value="CNMP_BINDING_1"/>
    <property type="match status" value="1"/>
</dbReference>
<keyword evidence="13 29" id="KW-0812">Transmembrane</keyword>
<evidence type="ECO:0000256" key="14">
    <source>
        <dbReference type="ARBA" id="ARBA00022741"/>
    </source>
</evidence>
<feature type="transmembrane region" description="Helical" evidence="29">
    <location>
        <begin position="550"/>
        <end position="570"/>
    </location>
</feature>
<dbReference type="SUPFAM" id="SSF47031">
    <property type="entry name" value="Second domain of FERM"/>
    <property type="match status" value="1"/>
</dbReference>
<dbReference type="FunFam" id="1.10.287.70:FF:000072">
    <property type="entry name" value="Cyclic nucleotide gated channel beta 3"/>
    <property type="match status" value="1"/>
</dbReference>
<dbReference type="SUPFAM" id="SSF51206">
    <property type="entry name" value="cAMP-binding domain-like"/>
    <property type="match status" value="1"/>
</dbReference>
<dbReference type="EMBL" id="LIAE01007327">
    <property type="protein sequence ID" value="PAV79993.1"/>
    <property type="molecule type" value="Genomic_DNA"/>
</dbReference>
<keyword evidence="22" id="KW-0325">Glycoprotein</keyword>
<keyword evidence="14 27" id="KW-0547">Nucleotide-binding</keyword>
<dbReference type="PROSITE" id="PS50011">
    <property type="entry name" value="PROTEIN_KINASE_DOM"/>
    <property type="match status" value="1"/>
</dbReference>
<evidence type="ECO:0000256" key="20">
    <source>
        <dbReference type="ARBA" id="ARBA00023136"/>
    </source>
</evidence>
<dbReference type="InterPro" id="IPR005189">
    <property type="entry name" value="Focal_adhesion_kin_target_dom"/>
</dbReference>
<evidence type="ECO:0000256" key="13">
    <source>
        <dbReference type="ARBA" id="ARBA00022692"/>
    </source>
</evidence>
<dbReference type="Pfam" id="PF18038">
    <property type="entry name" value="FERM_N_2"/>
    <property type="match status" value="1"/>
</dbReference>
<dbReference type="SMART" id="SM00295">
    <property type="entry name" value="B41"/>
    <property type="match status" value="1"/>
</dbReference>
<keyword evidence="15" id="KW-0418">Kinase</keyword>
<dbReference type="PROSITE" id="PS50042">
    <property type="entry name" value="CNMP_BINDING_3"/>
    <property type="match status" value="1"/>
</dbReference>
<dbReference type="InterPro" id="IPR001245">
    <property type="entry name" value="Ser-Thr/Tyr_kinase_cat_dom"/>
</dbReference>
<keyword evidence="17" id="KW-0965">Cell junction</keyword>
<dbReference type="InterPro" id="IPR019749">
    <property type="entry name" value="Band_41_domain"/>
</dbReference>
<dbReference type="SMART" id="SM00219">
    <property type="entry name" value="TyrKc"/>
    <property type="match status" value="1"/>
</dbReference>
<evidence type="ECO:0000313" key="33">
    <source>
        <dbReference type="EMBL" id="PAV79993.1"/>
    </source>
</evidence>
<dbReference type="InterPro" id="IPR011009">
    <property type="entry name" value="Kinase-like_dom_sf"/>
</dbReference>
<dbReference type="SUPFAM" id="SSF81324">
    <property type="entry name" value="Voltage-gated potassium channels"/>
    <property type="match status" value="1"/>
</dbReference>
<dbReference type="Gene3D" id="2.60.120.10">
    <property type="entry name" value="Jelly Rolls"/>
    <property type="match status" value="1"/>
</dbReference>
<evidence type="ECO:0000256" key="17">
    <source>
        <dbReference type="ARBA" id="ARBA00022949"/>
    </source>
</evidence>
<dbReference type="Gene3D" id="3.10.20.90">
    <property type="entry name" value="Phosphatidylinositol 3-kinase Catalytic Subunit, Chain A, domain 1"/>
    <property type="match status" value="1"/>
</dbReference>
<keyword evidence="24" id="KW-1071">Ligand-gated ion channel</keyword>
<evidence type="ECO:0000256" key="15">
    <source>
        <dbReference type="ARBA" id="ARBA00022777"/>
    </source>
</evidence>
<dbReference type="Pfam" id="PF07714">
    <property type="entry name" value="PK_Tyr_Ser-Thr"/>
    <property type="match status" value="1"/>
</dbReference>
<accession>A0A2A2L1M9</accession>
<dbReference type="GO" id="GO:0016757">
    <property type="term" value="F:glycosyltransferase activity"/>
    <property type="evidence" value="ECO:0007669"/>
    <property type="project" value="UniProtKB-KW"/>
</dbReference>
<gene>
    <name evidence="33" type="ORF">WR25_07707</name>
</gene>
<keyword evidence="25" id="KW-0407">Ion channel</keyword>